<protein>
    <submittedName>
        <fullName evidence="2">Uncharacterized protein</fullName>
    </submittedName>
</protein>
<feature type="transmembrane region" description="Helical" evidence="1">
    <location>
        <begin position="60"/>
        <end position="79"/>
    </location>
</feature>
<keyword evidence="3" id="KW-1185">Reference proteome</keyword>
<feature type="transmembrane region" description="Helical" evidence="1">
    <location>
        <begin position="21"/>
        <end position="40"/>
    </location>
</feature>
<comment type="caution">
    <text evidence="2">The sequence shown here is derived from an EMBL/GenBank/DDBJ whole genome shotgun (WGS) entry which is preliminary data.</text>
</comment>
<proteinExistence type="predicted"/>
<evidence type="ECO:0000313" key="3">
    <source>
        <dbReference type="Proteomes" id="UP000019484"/>
    </source>
</evidence>
<dbReference type="Proteomes" id="UP000019484">
    <property type="component" value="Unassembled WGS sequence"/>
</dbReference>
<dbReference type="STRING" id="1182541.W9YFJ9"/>
<sequence length="113" mass="12679">MLMTLQANEAPCRDNILAASFSWLILAGYVVFPGTFTSMGRSTSLDGSKGGKVVKDAIRNVPLAPFAIFCYVIGMYGTFQFWRAWRKKLCLASFPRISPWSSQFYGRLDKHPC</sequence>
<keyword evidence="1" id="KW-0472">Membrane</keyword>
<dbReference type="AlphaFoldDB" id="W9YFJ9"/>
<dbReference type="HOGENOM" id="CLU_2133201_0_0_1"/>
<dbReference type="GeneID" id="19159831"/>
<gene>
    <name evidence="2" type="ORF">A1O1_04953</name>
</gene>
<reference evidence="2 3" key="1">
    <citation type="submission" date="2013-03" db="EMBL/GenBank/DDBJ databases">
        <title>The Genome Sequence of Capronia coronata CBS 617.96.</title>
        <authorList>
            <consortium name="The Broad Institute Genomics Platform"/>
            <person name="Cuomo C."/>
            <person name="de Hoog S."/>
            <person name="Gorbushina A."/>
            <person name="Walker B."/>
            <person name="Young S.K."/>
            <person name="Zeng Q."/>
            <person name="Gargeya S."/>
            <person name="Fitzgerald M."/>
            <person name="Haas B."/>
            <person name="Abouelleil A."/>
            <person name="Allen A.W."/>
            <person name="Alvarado L."/>
            <person name="Arachchi H.M."/>
            <person name="Berlin A.M."/>
            <person name="Chapman S.B."/>
            <person name="Gainer-Dewar J."/>
            <person name="Goldberg J."/>
            <person name="Griggs A."/>
            <person name="Gujja S."/>
            <person name="Hansen M."/>
            <person name="Howarth C."/>
            <person name="Imamovic A."/>
            <person name="Ireland A."/>
            <person name="Larimer J."/>
            <person name="McCowan C."/>
            <person name="Murphy C."/>
            <person name="Pearson M."/>
            <person name="Poon T.W."/>
            <person name="Priest M."/>
            <person name="Roberts A."/>
            <person name="Saif S."/>
            <person name="Shea T."/>
            <person name="Sisk P."/>
            <person name="Sykes S."/>
            <person name="Wortman J."/>
            <person name="Nusbaum C."/>
            <person name="Birren B."/>
        </authorList>
    </citation>
    <scope>NUCLEOTIDE SEQUENCE [LARGE SCALE GENOMIC DNA]</scope>
    <source>
        <strain evidence="2 3">CBS 617.96</strain>
    </source>
</reference>
<dbReference type="OrthoDB" id="3254104at2759"/>
<evidence type="ECO:0000256" key="1">
    <source>
        <dbReference type="SAM" id="Phobius"/>
    </source>
</evidence>
<organism evidence="2 3">
    <name type="scientific">Capronia coronata CBS 617.96</name>
    <dbReference type="NCBI Taxonomy" id="1182541"/>
    <lineage>
        <taxon>Eukaryota</taxon>
        <taxon>Fungi</taxon>
        <taxon>Dikarya</taxon>
        <taxon>Ascomycota</taxon>
        <taxon>Pezizomycotina</taxon>
        <taxon>Eurotiomycetes</taxon>
        <taxon>Chaetothyriomycetidae</taxon>
        <taxon>Chaetothyriales</taxon>
        <taxon>Herpotrichiellaceae</taxon>
        <taxon>Capronia</taxon>
    </lineage>
</organism>
<dbReference type="EMBL" id="AMWN01000004">
    <property type="protein sequence ID" value="EXJ88026.1"/>
    <property type="molecule type" value="Genomic_DNA"/>
</dbReference>
<dbReference type="RefSeq" id="XP_007724032.1">
    <property type="nucleotide sequence ID" value="XM_007725842.1"/>
</dbReference>
<keyword evidence="1" id="KW-1133">Transmembrane helix</keyword>
<accession>W9YFJ9</accession>
<keyword evidence="1" id="KW-0812">Transmembrane</keyword>
<evidence type="ECO:0000313" key="2">
    <source>
        <dbReference type="EMBL" id="EXJ88026.1"/>
    </source>
</evidence>
<name>W9YFJ9_9EURO</name>